<evidence type="ECO:0000259" key="4">
    <source>
        <dbReference type="PROSITE" id="PS50893"/>
    </source>
</evidence>
<reference evidence="5" key="1">
    <citation type="submission" date="2021-04" db="EMBL/GenBank/DDBJ databases">
        <authorList>
            <person name="Hartkoorn R.C."/>
            <person name="Beaudoing E."/>
            <person name="Hot D."/>
        </authorList>
    </citation>
    <scope>NUCLEOTIDE SEQUENCE</scope>
    <source>
        <strain evidence="5">NRRL B-16292</strain>
    </source>
</reference>
<dbReference type="InterPro" id="IPR003593">
    <property type="entry name" value="AAA+_ATPase"/>
</dbReference>
<evidence type="ECO:0000256" key="2">
    <source>
        <dbReference type="ARBA" id="ARBA00022741"/>
    </source>
</evidence>
<keyword evidence="6" id="KW-1185">Reference proteome</keyword>
<dbReference type="PANTHER" id="PTHR42788:SF10">
    <property type="entry name" value="ABC TRANSPORTER ATP-BINDING PROTEIN"/>
    <property type="match status" value="1"/>
</dbReference>
<dbReference type="PANTHER" id="PTHR42788">
    <property type="entry name" value="TAURINE IMPORT ATP-BINDING PROTEIN-RELATED"/>
    <property type="match status" value="1"/>
</dbReference>
<reference evidence="5" key="2">
    <citation type="submission" date="2022-09" db="EMBL/GenBank/DDBJ databases">
        <title>Biosynthetic gene clusters of Dactylosporangioum fulvum.</title>
        <authorList>
            <person name="Caradec T."/>
        </authorList>
    </citation>
    <scope>NUCLEOTIDE SEQUENCE</scope>
    <source>
        <strain evidence="5">NRRL B-16292</strain>
    </source>
</reference>
<dbReference type="InterPro" id="IPR050166">
    <property type="entry name" value="ABC_transporter_ATP-bind"/>
</dbReference>
<dbReference type="EMBL" id="CP073720">
    <property type="protein sequence ID" value="UWP80402.1"/>
    <property type="molecule type" value="Genomic_DNA"/>
</dbReference>
<dbReference type="PROSITE" id="PS50893">
    <property type="entry name" value="ABC_TRANSPORTER_2"/>
    <property type="match status" value="1"/>
</dbReference>
<evidence type="ECO:0000256" key="1">
    <source>
        <dbReference type="ARBA" id="ARBA00022448"/>
    </source>
</evidence>
<dbReference type="InterPro" id="IPR027417">
    <property type="entry name" value="P-loop_NTPase"/>
</dbReference>
<dbReference type="Proteomes" id="UP001059617">
    <property type="component" value="Chromosome"/>
</dbReference>
<dbReference type="Gene3D" id="3.40.50.300">
    <property type="entry name" value="P-loop containing nucleotide triphosphate hydrolases"/>
    <property type="match status" value="1"/>
</dbReference>
<accession>A0ABY5VRK2</accession>
<keyword evidence="1" id="KW-0813">Transport</keyword>
<proteinExistence type="predicted"/>
<gene>
    <name evidence="5" type="ORF">Dfulv_35305</name>
</gene>
<feature type="domain" description="ABC transporter" evidence="4">
    <location>
        <begin position="5"/>
        <end position="242"/>
    </location>
</feature>
<dbReference type="GO" id="GO:0005524">
    <property type="term" value="F:ATP binding"/>
    <property type="evidence" value="ECO:0007669"/>
    <property type="project" value="UniProtKB-KW"/>
</dbReference>
<dbReference type="RefSeq" id="WP_259858162.1">
    <property type="nucleotide sequence ID" value="NZ_BAAAST010000009.1"/>
</dbReference>
<dbReference type="InterPro" id="IPR003439">
    <property type="entry name" value="ABC_transporter-like_ATP-bd"/>
</dbReference>
<evidence type="ECO:0000313" key="6">
    <source>
        <dbReference type="Proteomes" id="UP001059617"/>
    </source>
</evidence>
<dbReference type="InterPro" id="IPR017871">
    <property type="entry name" value="ABC_transporter-like_CS"/>
</dbReference>
<keyword evidence="2" id="KW-0547">Nucleotide-binding</keyword>
<sequence length="263" mass="29150">MTSLVQIKNVSIDYLRAGRSASVVRAVRGLSAEIVQNERTVFLGPSGCGKSSVLSAVAGFVPISDGEICVAGHPVSKPSFERVMVFQGFDQLLPWKSVVDNVEFALKARWPKMARHERRERALHYVTLVGLAGQAEQFPHTLSGGQKQLAAIARAFALEPDLLLMDEPFGSLDAINRDRMQQELLRIWEERRTTLVFVTHDVAEAVRIGHRIIVFSKGPQSKVREVIDNRCLNDGAATAQLIDNLRDLLVPESEMSTVHEEAQ</sequence>
<dbReference type="PROSITE" id="PS00211">
    <property type="entry name" value="ABC_TRANSPORTER_1"/>
    <property type="match status" value="1"/>
</dbReference>
<keyword evidence="3 5" id="KW-0067">ATP-binding</keyword>
<protein>
    <submittedName>
        <fullName evidence="5">ATP-binding cassette domain-containing protein</fullName>
    </submittedName>
</protein>
<dbReference type="Pfam" id="PF00005">
    <property type="entry name" value="ABC_tran"/>
    <property type="match status" value="1"/>
</dbReference>
<dbReference type="SMART" id="SM00382">
    <property type="entry name" value="AAA"/>
    <property type="match status" value="1"/>
</dbReference>
<name>A0ABY5VRK2_9ACTN</name>
<evidence type="ECO:0000256" key="3">
    <source>
        <dbReference type="ARBA" id="ARBA00022840"/>
    </source>
</evidence>
<dbReference type="SUPFAM" id="SSF52540">
    <property type="entry name" value="P-loop containing nucleoside triphosphate hydrolases"/>
    <property type="match status" value="1"/>
</dbReference>
<organism evidence="5 6">
    <name type="scientific">Dactylosporangium fulvum</name>
    <dbReference type="NCBI Taxonomy" id="53359"/>
    <lineage>
        <taxon>Bacteria</taxon>
        <taxon>Bacillati</taxon>
        <taxon>Actinomycetota</taxon>
        <taxon>Actinomycetes</taxon>
        <taxon>Micromonosporales</taxon>
        <taxon>Micromonosporaceae</taxon>
        <taxon>Dactylosporangium</taxon>
    </lineage>
</organism>
<evidence type="ECO:0000313" key="5">
    <source>
        <dbReference type="EMBL" id="UWP80402.1"/>
    </source>
</evidence>